<dbReference type="CDD" id="cd03801">
    <property type="entry name" value="GT4_PimA-like"/>
    <property type="match status" value="1"/>
</dbReference>
<protein>
    <submittedName>
        <fullName evidence="5">Glycosyltransferase involved in cell wall biosynthesis</fullName>
    </submittedName>
</protein>
<dbReference type="PANTHER" id="PTHR12526:SF635">
    <property type="entry name" value="GLYCOSYL TRANSFERASE GROUP 1"/>
    <property type="match status" value="1"/>
</dbReference>
<dbReference type="PANTHER" id="PTHR12526">
    <property type="entry name" value="GLYCOSYLTRANSFERASE"/>
    <property type="match status" value="1"/>
</dbReference>
<keyword evidence="6" id="KW-1185">Reference proteome</keyword>
<dbReference type="GO" id="GO:0016757">
    <property type="term" value="F:glycosyltransferase activity"/>
    <property type="evidence" value="ECO:0007669"/>
    <property type="project" value="UniProtKB-KW"/>
</dbReference>
<reference evidence="5 6" key="1">
    <citation type="submission" date="2018-11" db="EMBL/GenBank/DDBJ databases">
        <title>Sequencing the genomes of 1000 actinobacteria strains.</title>
        <authorList>
            <person name="Klenk H.-P."/>
        </authorList>
    </citation>
    <scope>NUCLEOTIDE SEQUENCE [LARGE SCALE GENOMIC DNA]</scope>
    <source>
        <strain evidence="5 6">DSM 15700</strain>
    </source>
</reference>
<keyword evidence="1" id="KW-0328">Glycosyltransferase</keyword>
<evidence type="ECO:0000313" key="5">
    <source>
        <dbReference type="EMBL" id="RPF22784.1"/>
    </source>
</evidence>
<feature type="region of interest" description="Disordered" evidence="3">
    <location>
        <begin position="244"/>
        <end position="289"/>
    </location>
</feature>
<feature type="compositionally biased region" description="Basic and acidic residues" evidence="3">
    <location>
        <begin position="273"/>
        <end position="287"/>
    </location>
</feature>
<dbReference type="Gene3D" id="3.40.50.2000">
    <property type="entry name" value="Glycogen Phosphorylase B"/>
    <property type="match status" value="3"/>
</dbReference>
<accession>A0A3N4YTT5</accession>
<evidence type="ECO:0000256" key="2">
    <source>
        <dbReference type="ARBA" id="ARBA00022679"/>
    </source>
</evidence>
<dbReference type="Proteomes" id="UP000280501">
    <property type="component" value="Unassembled WGS sequence"/>
</dbReference>
<keyword evidence="2 5" id="KW-0808">Transferase</keyword>
<gene>
    <name evidence="5" type="ORF">EDD34_3456</name>
</gene>
<name>A0A3N4YTT5_9MICO</name>
<sequence>MRIVHVSDTFAPLLGGIEVQVARLVARQHMAGHRVEVITTTPVAPGDHGVASNIERLGGSGGGADTRPAVTVHRIAARVPGGWPIHPRSTTHVVRRLRELMASGARPDVVHLHLGVLAPTVQAALRSVTRLGLPAVLTVHSVWGPTWRMFAAADAVAGWSRWPVLWSAVSELTAAPLRRIVGADGEVVVLPNGLDLAAWRSGRPRETTAGELHVVSAARFAPRKRMLPFLEAVARAHGMFAGGGPGAGETRLGVPGVGGRRAGDPGAGDPPADGERAGVPRSGEPRRGRLRVTLAGDGAELGRARRFVAEHGLSDVVSLPGALGADGLRELYAGADVFVAPAVDEAFGIAALEAQAAGLPVLTRAGSGVAERVADGVDGLVVPDDAALARALVRLATDGDLLRGIRNGSHDGTRLAAYDWPGVLAETEKAYARAARLTGGGQDVA</sequence>
<proteinExistence type="predicted"/>
<evidence type="ECO:0000313" key="6">
    <source>
        <dbReference type="Proteomes" id="UP000280501"/>
    </source>
</evidence>
<evidence type="ECO:0000259" key="4">
    <source>
        <dbReference type="Pfam" id="PF13439"/>
    </source>
</evidence>
<comment type="caution">
    <text evidence="5">The sequence shown here is derived from an EMBL/GenBank/DDBJ whole genome shotgun (WGS) entry which is preliminary data.</text>
</comment>
<dbReference type="EMBL" id="RKQZ01000001">
    <property type="protein sequence ID" value="RPF22784.1"/>
    <property type="molecule type" value="Genomic_DNA"/>
</dbReference>
<evidence type="ECO:0000256" key="1">
    <source>
        <dbReference type="ARBA" id="ARBA00022676"/>
    </source>
</evidence>
<dbReference type="Pfam" id="PF13439">
    <property type="entry name" value="Glyco_transf_4"/>
    <property type="match status" value="1"/>
</dbReference>
<dbReference type="SUPFAM" id="SSF53756">
    <property type="entry name" value="UDP-Glycosyltransferase/glycogen phosphorylase"/>
    <property type="match status" value="1"/>
</dbReference>
<dbReference type="InterPro" id="IPR028098">
    <property type="entry name" value="Glyco_trans_4-like_N"/>
</dbReference>
<organism evidence="5 6">
    <name type="scientific">Myceligenerans xiligouense</name>
    <dbReference type="NCBI Taxonomy" id="253184"/>
    <lineage>
        <taxon>Bacteria</taxon>
        <taxon>Bacillati</taxon>
        <taxon>Actinomycetota</taxon>
        <taxon>Actinomycetes</taxon>
        <taxon>Micrococcales</taxon>
        <taxon>Promicromonosporaceae</taxon>
        <taxon>Myceligenerans</taxon>
    </lineage>
</organism>
<dbReference type="RefSeq" id="WP_246012535.1">
    <property type="nucleotide sequence ID" value="NZ_RKQZ01000001.1"/>
</dbReference>
<dbReference type="Pfam" id="PF13692">
    <property type="entry name" value="Glyco_trans_1_4"/>
    <property type="match status" value="1"/>
</dbReference>
<dbReference type="AlphaFoldDB" id="A0A3N4YTT5"/>
<feature type="domain" description="Glycosyltransferase subfamily 4-like N-terminal" evidence="4">
    <location>
        <begin position="15"/>
        <end position="197"/>
    </location>
</feature>
<evidence type="ECO:0000256" key="3">
    <source>
        <dbReference type="SAM" id="MobiDB-lite"/>
    </source>
</evidence>